<dbReference type="RefSeq" id="XP_013324507.1">
    <property type="nucleotide sequence ID" value="XM_013469053.1"/>
</dbReference>
<dbReference type="EMBL" id="LASV01000532">
    <property type="protein sequence ID" value="KKA17895.1"/>
    <property type="molecule type" value="Genomic_DNA"/>
</dbReference>
<dbReference type="PANTHER" id="PTHR34776:SF1">
    <property type="entry name" value="F17F16.3 PROTEIN"/>
    <property type="match status" value="1"/>
</dbReference>
<gene>
    <name evidence="2" type="ORF">T310_8160</name>
</gene>
<organism evidence="2 3">
    <name type="scientific">Rasamsonia emersonii (strain ATCC 16479 / CBS 393.64 / IMI 116815)</name>
    <dbReference type="NCBI Taxonomy" id="1408163"/>
    <lineage>
        <taxon>Eukaryota</taxon>
        <taxon>Fungi</taxon>
        <taxon>Dikarya</taxon>
        <taxon>Ascomycota</taxon>
        <taxon>Pezizomycotina</taxon>
        <taxon>Eurotiomycetes</taxon>
        <taxon>Eurotiomycetidae</taxon>
        <taxon>Eurotiales</taxon>
        <taxon>Trichocomaceae</taxon>
        <taxon>Rasamsonia</taxon>
    </lineage>
</organism>
<name>A0A0F4YIF0_RASE3</name>
<reference evidence="2 3" key="1">
    <citation type="submission" date="2015-04" db="EMBL/GenBank/DDBJ databases">
        <authorList>
            <person name="Heijne W.H."/>
            <person name="Fedorova N.D."/>
            <person name="Nierman W.C."/>
            <person name="Vollebregt A.W."/>
            <person name="Zhao Z."/>
            <person name="Wu L."/>
            <person name="Kumar M."/>
            <person name="Stam H."/>
            <person name="van den Berg M.A."/>
            <person name="Pel H.J."/>
        </authorList>
    </citation>
    <scope>NUCLEOTIDE SEQUENCE [LARGE SCALE GENOMIC DNA]</scope>
    <source>
        <strain evidence="2 3">CBS 393.64</strain>
    </source>
</reference>
<proteinExistence type="predicted"/>
<feature type="region of interest" description="Disordered" evidence="1">
    <location>
        <begin position="183"/>
        <end position="213"/>
    </location>
</feature>
<keyword evidence="3" id="KW-1185">Reference proteome</keyword>
<feature type="compositionally biased region" description="Basic residues" evidence="1">
    <location>
        <begin position="110"/>
        <end position="138"/>
    </location>
</feature>
<feature type="compositionally biased region" description="Basic and acidic residues" evidence="1">
    <location>
        <begin position="81"/>
        <end position="109"/>
    </location>
</feature>
<sequence>MVTTRASTRQAAVKANQALSQGAAGSKRRGASTKGRASKREKKDEETKEKGEDKQPTVTEGSLEQKAPEVWSEEQPVEEPQDQRPKTAEETLERRPEEQPEEKPEDRRERGLRKGLKKRLKKGPLKSLQRNHKISVQRLLKRPWKESLKRSPKRNVQKRKFPMVRLLRAQFRKIVVDCAVGTEEKPAPSEQETAQKESAAPNGAGTAVRDSPKREEIVPSNLLEKGIIYFFLRPRVNVQEPHSFGDVARSLFVMRPTPRGAKLEDGPIGSDDNCRLLILPKKRFPTSGSEREMGFVAKAKVSMQTLRETFIAEERYETQTRGGRTTPEAKPYAEGVYAITRTTRASHLAYILTIPSEVSDIQQDFGLYNRGSFIIQSKNPKYPGPSYARLPKDPEYPKDVMEKFADLRWVPAEPELLDYPNAQFLMIGEAQDNLGKGGISEAGGKEPNQEQPGEVLEKFEDENLGRIESLKGDHSVYEDLGMDAKKYPKVPTTWD</sequence>
<comment type="caution">
    <text evidence="2">The sequence shown here is derived from an EMBL/GenBank/DDBJ whole genome shotgun (WGS) entry which is preliminary data.</text>
</comment>
<accession>A0A0F4YIF0</accession>
<dbReference type="STRING" id="1408163.A0A0F4YIF0"/>
<dbReference type="GeneID" id="25320420"/>
<evidence type="ECO:0008006" key="4">
    <source>
        <dbReference type="Google" id="ProtNLM"/>
    </source>
</evidence>
<feature type="compositionally biased region" description="Polar residues" evidence="1">
    <location>
        <begin position="1"/>
        <end position="10"/>
    </location>
</feature>
<feature type="compositionally biased region" description="Acidic residues" evidence="1">
    <location>
        <begin position="71"/>
        <end position="80"/>
    </location>
</feature>
<feature type="region of interest" description="Disordered" evidence="1">
    <location>
        <begin position="1"/>
        <end position="138"/>
    </location>
</feature>
<dbReference type="AlphaFoldDB" id="A0A0F4YIF0"/>
<dbReference type="OrthoDB" id="1028014at2759"/>
<evidence type="ECO:0000256" key="1">
    <source>
        <dbReference type="SAM" id="MobiDB-lite"/>
    </source>
</evidence>
<evidence type="ECO:0000313" key="3">
    <source>
        <dbReference type="Proteomes" id="UP000053958"/>
    </source>
</evidence>
<dbReference type="Proteomes" id="UP000053958">
    <property type="component" value="Unassembled WGS sequence"/>
</dbReference>
<feature type="compositionally biased region" description="Basic and acidic residues" evidence="1">
    <location>
        <begin position="41"/>
        <end position="55"/>
    </location>
</feature>
<feature type="compositionally biased region" description="Basic residues" evidence="1">
    <location>
        <begin position="26"/>
        <end position="40"/>
    </location>
</feature>
<feature type="region of interest" description="Disordered" evidence="1">
    <location>
        <begin position="436"/>
        <end position="455"/>
    </location>
</feature>
<dbReference type="PANTHER" id="PTHR34776">
    <property type="entry name" value="F17F16.3 PROTEIN"/>
    <property type="match status" value="1"/>
</dbReference>
<protein>
    <recommendedName>
        <fullName evidence="4">BTB domain transcription factor</fullName>
    </recommendedName>
</protein>
<evidence type="ECO:0000313" key="2">
    <source>
        <dbReference type="EMBL" id="KKA17895.1"/>
    </source>
</evidence>